<gene>
    <name evidence="1" type="ORF">GCM10007157_26760</name>
</gene>
<protein>
    <submittedName>
        <fullName evidence="1">Uncharacterized protein</fullName>
    </submittedName>
</protein>
<dbReference type="Proteomes" id="UP000623776">
    <property type="component" value="Unassembled WGS sequence"/>
</dbReference>
<dbReference type="EMBL" id="BMXN01000017">
    <property type="protein sequence ID" value="GGW33647.1"/>
    <property type="molecule type" value="Genomic_DNA"/>
</dbReference>
<dbReference type="AlphaFoldDB" id="A0A8H9I4S9"/>
<keyword evidence="2" id="KW-1185">Reference proteome</keyword>
<accession>A0A8H9I4S9</accession>
<comment type="caution">
    <text evidence="1">The sequence shown here is derived from an EMBL/GenBank/DDBJ whole genome shotgun (WGS) entry which is preliminary data.</text>
</comment>
<sequence length="101" mass="10494">MAALAIANNPTVAGSLSWEGALARDDSSTQLDMGACPSNRPIKLASHRIVWVAALAIANNPTVAGSLSWEGALARDDSSTQLDMGACPSNRPIKLASHRIV</sequence>
<evidence type="ECO:0000313" key="2">
    <source>
        <dbReference type="Proteomes" id="UP000623776"/>
    </source>
</evidence>
<proteinExistence type="predicted"/>
<name>A0A8H9I4S9_9GAMM</name>
<reference evidence="2" key="1">
    <citation type="journal article" date="2019" name="Int. J. Syst. Evol. Microbiol.">
        <title>The Global Catalogue of Microorganisms (GCM) 10K type strain sequencing project: providing services to taxonomists for standard genome sequencing and annotation.</title>
        <authorList>
            <consortium name="The Broad Institute Genomics Platform"/>
            <consortium name="The Broad Institute Genome Sequencing Center for Infectious Disease"/>
            <person name="Wu L."/>
            <person name="Ma J."/>
        </authorList>
    </citation>
    <scope>NUCLEOTIDE SEQUENCE [LARGE SCALE GENOMIC DNA]</scope>
    <source>
        <strain evidence="2">KCTC 22154</strain>
    </source>
</reference>
<evidence type="ECO:0000313" key="1">
    <source>
        <dbReference type="EMBL" id="GGW33647.1"/>
    </source>
</evidence>
<organism evidence="1 2">
    <name type="scientific">Vreelandella hamiltonii</name>
    <dbReference type="NCBI Taxonomy" id="502829"/>
    <lineage>
        <taxon>Bacteria</taxon>
        <taxon>Pseudomonadati</taxon>
        <taxon>Pseudomonadota</taxon>
        <taxon>Gammaproteobacteria</taxon>
        <taxon>Oceanospirillales</taxon>
        <taxon>Halomonadaceae</taxon>
        <taxon>Vreelandella</taxon>
    </lineage>
</organism>